<organism evidence="1 2">
    <name type="scientific">Miniphocaeibacter halophilus</name>
    <dbReference type="NCBI Taxonomy" id="2931922"/>
    <lineage>
        <taxon>Bacteria</taxon>
        <taxon>Bacillati</taxon>
        <taxon>Bacillota</taxon>
        <taxon>Tissierellia</taxon>
        <taxon>Tissierellales</taxon>
        <taxon>Peptoniphilaceae</taxon>
        <taxon>Miniphocaeibacter</taxon>
    </lineage>
</organism>
<sequence length="268" mass="28932">MVIFKYDFMLKSFIVGMLISITVPLIGSIVVSKKTSTIGDALSHTSLAGVAIGLIVGINPIIGSIVVCLLAAFSIEFLRKKFPKSSDIVIAIVMSFGIGLAAILSDFIPGANNLESFLFGSIAAVSNFEVILVLIISIIVILLYMKMYYGLLYIVFDEKGAELAGIPVKRINFIFTVLTALTIAVGSRIVGVLMISSLMVLPVATAIRISKSFIQTIKISVILSFVYVMAGIVISFYFKLKPGGTIVIIGVIVLIIELIYEKIRKKQA</sequence>
<dbReference type="EMBL" id="CP066744">
    <property type="protein sequence ID" value="QQK07971.1"/>
    <property type="molecule type" value="Genomic_DNA"/>
</dbReference>
<name>A0AC61MR00_9FIRM</name>
<accession>A0AC61MR00</accession>
<evidence type="ECO:0000313" key="1">
    <source>
        <dbReference type="EMBL" id="QQK07971.1"/>
    </source>
</evidence>
<evidence type="ECO:0000313" key="2">
    <source>
        <dbReference type="Proteomes" id="UP000595814"/>
    </source>
</evidence>
<proteinExistence type="predicted"/>
<dbReference type="Proteomes" id="UP000595814">
    <property type="component" value="Chromosome"/>
</dbReference>
<reference evidence="1 2" key="1">
    <citation type="journal article" date="2022" name="Int. J. Syst. Evol. Microbiol.">
        <title>Miniphocaeibacter halophilus sp. nov., an ammonium-tolerant acetate-producing bacterium isolated from a biogas system.</title>
        <authorList>
            <person name="Schnurer A."/>
            <person name="Singh A."/>
            <person name="Bi S."/>
            <person name="Qiao W."/>
            <person name="Westerholm M."/>
        </authorList>
    </citation>
    <scope>NUCLEOTIDE SEQUENCE [LARGE SCALE GENOMIC DNA]</scope>
    <source>
        <strain evidence="1 2">AMB_01</strain>
    </source>
</reference>
<protein>
    <submittedName>
        <fullName evidence="1">Metal ABC transporter permease</fullName>
    </submittedName>
</protein>
<gene>
    <name evidence="1" type="ORF">JFY71_00085</name>
</gene>
<keyword evidence="2" id="KW-1185">Reference proteome</keyword>